<protein>
    <recommendedName>
        <fullName evidence="6">Small ribosomal subunit protein uS7</fullName>
    </recommendedName>
</protein>
<keyword evidence="6" id="KW-0820">tRNA-binding</keyword>
<dbReference type="PIRSF" id="PIRSF002122">
    <property type="entry name" value="RPS7p_RPS7a_RPS5e_RPS7o"/>
    <property type="match status" value="1"/>
</dbReference>
<comment type="function">
    <text evidence="6">One of the primary rRNA binding proteins, it binds directly to 16S rRNA where it nucleates assembly of the head domain of the 30S subunit. Is located at the subunit interface close to the decoding center, probably blocks exit of the E-site tRNA.</text>
</comment>
<evidence type="ECO:0000256" key="3">
    <source>
        <dbReference type="ARBA" id="ARBA00022884"/>
    </source>
</evidence>
<dbReference type="GO" id="GO:0006412">
    <property type="term" value="P:translation"/>
    <property type="evidence" value="ECO:0007669"/>
    <property type="project" value="UniProtKB-UniRule"/>
</dbReference>
<dbReference type="GO" id="GO:0019843">
    <property type="term" value="F:rRNA binding"/>
    <property type="evidence" value="ECO:0007669"/>
    <property type="project" value="UniProtKB-UniRule"/>
</dbReference>
<proteinExistence type="inferred from homology"/>
<dbReference type="GO" id="GO:0015935">
    <property type="term" value="C:small ribosomal subunit"/>
    <property type="evidence" value="ECO:0007669"/>
    <property type="project" value="InterPro"/>
</dbReference>
<dbReference type="InterPro" id="IPR005717">
    <property type="entry name" value="Ribosomal_uS7_bac/org-type"/>
</dbReference>
<dbReference type="Pfam" id="PF00177">
    <property type="entry name" value="Ribosomal_S7"/>
    <property type="match status" value="1"/>
</dbReference>
<dbReference type="InterPro" id="IPR023798">
    <property type="entry name" value="Ribosomal_uS7_dom"/>
</dbReference>
<evidence type="ECO:0000256" key="6">
    <source>
        <dbReference type="HAMAP-Rule" id="MF_00480"/>
    </source>
</evidence>
<comment type="caution">
    <text evidence="8">The sequence shown here is derived from an EMBL/GenBank/DDBJ whole genome shotgun (WGS) entry which is preliminary data.</text>
</comment>
<dbReference type="InterPro" id="IPR000235">
    <property type="entry name" value="Ribosomal_uS7"/>
</dbReference>
<dbReference type="CDD" id="cd14869">
    <property type="entry name" value="uS7_Bacteria"/>
    <property type="match status" value="1"/>
</dbReference>
<dbReference type="PANTHER" id="PTHR11205">
    <property type="entry name" value="RIBOSOMAL PROTEIN S7"/>
    <property type="match status" value="1"/>
</dbReference>
<keyword evidence="4 6" id="KW-0689">Ribosomal protein</keyword>
<evidence type="ECO:0000256" key="1">
    <source>
        <dbReference type="ARBA" id="ARBA00007151"/>
    </source>
</evidence>
<dbReference type="AlphaFoldDB" id="A0A554LMN0"/>
<evidence type="ECO:0000256" key="5">
    <source>
        <dbReference type="ARBA" id="ARBA00023274"/>
    </source>
</evidence>
<sequence>MRSKSNFKHVSLIPDEVYGSLNVSRFINYVMRDGKKDIARNLVYKAFQIIENNIKKPALEIFDIAIANISPQLEVKSRRIGGATYQVPVEVKTDRARILAYRWLITSARKAQGKTFDIFLANEIEDAYNNTGSAVVMKQNMHKAAEANKAFAHFARF</sequence>
<evidence type="ECO:0000313" key="9">
    <source>
        <dbReference type="Proteomes" id="UP000315589"/>
    </source>
</evidence>
<keyword evidence="2 6" id="KW-0699">rRNA-binding</keyword>
<dbReference type="Gene3D" id="1.10.455.10">
    <property type="entry name" value="Ribosomal protein S7 domain"/>
    <property type="match status" value="1"/>
</dbReference>
<feature type="domain" description="Small ribosomal subunit protein uS7" evidence="7">
    <location>
        <begin position="5"/>
        <end position="149"/>
    </location>
</feature>
<keyword evidence="5 6" id="KW-0687">Ribonucleoprotein</keyword>
<comment type="similarity">
    <text evidence="1 6">Belongs to the universal ribosomal protein uS7 family.</text>
</comment>
<dbReference type="Proteomes" id="UP000315589">
    <property type="component" value="Unassembled WGS sequence"/>
</dbReference>
<organism evidence="8 9">
    <name type="scientific">Candidatus Berkelbacteria bacterium Licking1014_85</name>
    <dbReference type="NCBI Taxonomy" id="2017148"/>
    <lineage>
        <taxon>Bacteria</taxon>
        <taxon>Candidatus Berkelbacteria</taxon>
    </lineage>
</organism>
<reference evidence="8 9" key="1">
    <citation type="submission" date="2017-07" db="EMBL/GenBank/DDBJ databases">
        <title>Mechanisms for carbon and nitrogen cycling indicate functional differentiation within the Candidate Phyla Radiation.</title>
        <authorList>
            <person name="Danczak R.E."/>
            <person name="Johnston M.D."/>
            <person name="Kenah C."/>
            <person name="Slattery M."/>
            <person name="Wrighton K.C."/>
            <person name="Wilkins M.J."/>
        </authorList>
    </citation>
    <scope>NUCLEOTIDE SEQUENCE [LARGE SCALE GENOMIC DNA]</scope>
    <source>
        <strain evidence="8">Licking1014_85</strain>
    </source>
</reference>
<evidence type="ECO:0000259" key="7">
    <source>
        <dbReference type="Pfam" id="PF00177"/>
    </source>
</evidence>
<evidence type="ECO:0000313" key="8">
    <source>
        <dbReference type="EMBL" id="TSC94054.1"/>
    </source>
</evidence>
<dbReference type="HAMAP" id="MF_00480_B">
    <property type="entry name" value="Ribosomal_uS7_B"/>
    <property type="match status" value="1"/>
</dbReference>
<dbReference type="GO" id="GO:0003735">
    <property type="term" value="F:structural constituent of ribosome"/>
    <property type="evidence" value="ECO:0007669"/>
    <property type="project" value="InterPro"/>
</dbReference>
<dbReference type="SUPFAM" id="SSF47973">
    <property type="entry name" value="Ribosomal protein S7"/>
    <property type="match status" value="1"/>
</dbReference>
<dbReference type="InterPro" id="IPR036823">
    <property type="entry name" value="Ribosomal_uS7_dom_sf"/>
</dbReference>
<gene>
    <name evidence="6" type="primary">rpsG</name>
    <name evidence="8" type="ORF">CEN91_37</name>
</gene>
<evidence type="ECO:0000256" key="2">
    <source>
        <dbReference type="ARBA" id="ARBA00022730"/>
    </source>
</evidence>
<evidence type="ECO:0000256" key="4">
    <source>
        <dbReference type="ARBA" id="ARBA00022980"/>
    </source>
</evidence>
<name>A0A554LMN0_9BACT</name>
<keyword evidence="3 6" id="KW-0694">RNA-binding</keyword>
<dbReference type="GO" id="GO:0000049">
    <property type="term" value="F:tRNA binding"/>
    <property type="evidence" value="ECO:0007669"/>
    <property type="project" value="UniProtKB-UniRule"/>
</dbReference>
<accession>A0A554LMN0</accession>
<comment type="subunit">
    <text evidence="6">Part of the 30S ribosomal subunit. Contacts proteins S9 and S11.</text>
</comment>
<dbReference type="EMBL" id="VMGI01000003">
    <property type="protein sequence ID" value="TSC94054.1"/>
    <property type="molecule type" value="Genomic_DNA"/>
</dbReference>
<dbReference type="NCBIfam" id="TIGR01029">
    <property type="entry name" value="rpsG_bact"/>
    <property type="match status" value="1"/>
</dbReference>